<dbReference type="eggNOG" id="ENOG50344RM">
    <property type="taxonomic scope" value="Bacteria"/>
</dbReference>
<evidence type="ECO:0000256" key="1">
    <source>
        <dbReference type="SAM" id="SignalP"/>
    </source>
</evidence>
<sequence length="241" mass="27156">MKRFLVSLLSIMILVAGGGAVNAETIKDHDLNLQELKVEYEEWFKKVVSSKTAREDVIESYNQYNELSEEEKLIYIDYLYNPKLQEVLMDALATEPEVTSGQTTQKIDDYKGIEVTTEVVTPPVTTDKISIMANRTATYNRYVTFLKIKVFQTTSVVDYSHNGTRVTGVGAGDHYVSRNLNPTLNISWSGKRQTYSSTRAQSKVNMQWNFVHKAIGITYGGGELGVWGNHKNKAGGWFNAH</sequence>
<dbReference type="OrthoDB" id="1730126at2"/>
<evidence type="ECO:0000313" key="3">
    <source>
        <dbReference type="Proteomes" id="UP000019102"/>
    </source>
</evidence>
<reference evidence="2 3" key="1">
    <citation type="journal article" date="2014" name="Genome Announc.">
        <title>Draft Genome Sequence of the Boron-Tolerant and Moderately Halotolerant Bacterium Gracilibacillus boraciitolerans JCM 21714T.</title>
        <authorList>
            <person name="Ahmed I."/>
            <person name="Oshima K."/>
            <person name="Suda W."/>
            <person name="Kitamura K."/>
            <person name="Iida T."/>
            <person name="Ohmori Y."/>
            <person name="Fujiwara T."/>
            <person name="Hattori M."/>
            <person name="Ohkuma M."/>
        </authorList>
    </citation>
    <scope>NUCLEOTIDE SEQUENCE [LARGE SCALE GENOMIC DNA]</scope>
    <source>
        <strain evidence="2 3">JCM 21714</strain>
    </source>
</reference>
<accession>W4VF13</accession>
<gene>
    <name evidence="2" type="ORF">JCM21714_942</name>
</gene>
<keyword evidence="3" id="KW-1185">Reference proteome</keyword>
<dbReference type="Proteomes" id="UP000019102">
    <property type="component" value="Unassembled WGS sequence"/>
</dbReference>
<dbReference type="EMBL" id="BAVS01000002">
    <property type="protein sequence ID" value="GAE91970.1"/>
    <property type="molecule type" value="Genomic_DNA"/>
</dbReference>
<feature type="chain" id="PRO_5004850788" evidence="1">
    <location>
        <begin position="24"/>
        <end position="241"/>
    </location>
</feature>
<comment type="caution">
    <text evidence="2">The sequence shown here is derived from an EMBL/GenBank/DDBJ whole genome shotgun (WGS) entry which is preliminary data.</text>
</comment>
<organism evidence="2 3">
    <name type="scientific">Gracilibacillus boraciitolerans JCM 21714</name>
    <dbReference type="NCBI Taxonomy" id="1298598"/>
    <lineage>
        <taxon>Bacteria</taxon>
        <taxon>Bacillati</taxon>
        <taxon>Bacillota</taxon>
        <taxon>Bacilli</taxon>
        <taxon>Bacillales</taxon>
        <taxon>Bacillaceae</taxon>
        <taxon>Gracilibacillus</taxon>
    </lineage>
</organism>
<name>W4VF13_9BACI</name>
<dbReference type="AlphaFoldDB" id="W4VF13"/>
<dbReference type="RefSeq" id="WP_035721932.1">
    <property type="nucleotide sequence ID" value="NZ_BAVS01000002.1"/>
</dbReference>
<feature type="signal peptide" evidence="1">
    <location>
        <begin position="1"/>
        <end position="23"/>
    </location>
</feature>
<proteinExistence type="predicted"/>
<protein>
    <submittedName>
        <fullName evidence="2">Uncharacterized protein</fullName>
    </submittedName>
</protein>
<evidence type="ECO:0000313" key="2">
    <source>
        <dbReference type="EMBL" id="GAE91970.1"/>
    </source>
</evidence>
<keyword evidence="1" id="KW-0732">Signal</keyword>